<comment type="caution">
    <text evidence="8">The sequence shown here is derived from an EMBL/GenBank/DDBJ whole genome shotgun (WGS) entry which is preliminary data.</text>
</comment>
<dbReference type="GO" id="GO:0005524">
    <property type="term" value="F:ATP binding"/>
    <property type="evidence" value="ECO:0007669"/>
    <property type="project" value="UniProtKB-UniRule"/>
</dbReference>
<accession>A0A8K0P9E0</accession>
<reference evidence="8" key="1">
    <citation type="submission" date="2013-04" db="EMBL/GenBank/DDBJ databases">
        <authorList>
            <person name="Qu J."/>
            <person name="Murali S.C."/>
            <person name="Bandaranaike D."/>
            <person name="Bellair M."/>
            <person name="Blankenburg K."/>
            <person name="Chao H."/>
            <person name="Dinh H."/>
            <person name="Doddapaneni H."/>
            <person name="Downs B."/>
            <person name="Dugan-Rocha S."/>
            <person name="Elkadiri S."/>
            <person name="Gnanaolivu R.D."/>
            <person name="Hernandez B."/>
            <person name="Javaid M."/>
            <person name="Jayaseelan J.C."/>
            <person name="Lee S."/>
            <person name="Li M."/>
            <person name="Ming W."/>
            <person name="Munidasa M."/>
            <person name="Muniz J."/>
            <person name="Nguyen L."/>
            <person name="Ongeri F."/>
            <person name="Osuji N."/>
            <person name="Pu L.-L."/>
            <person name="Puazo M."/>
            <person name="Qu C."/>
            <person name="Quiroz J."/>
            <person name="Raj R."/>
            <person name="Weissenberger G."/>
            <person name="Xin Y."/>
            <person name="Zou X."/>
            <person name="Han Y."/>
            <person name="Richards S."/>
            <person name="Worley K."/>
            <person name="Muzny D."/>
            <person name="Gibbs R."/>
        </authorList>
    </citation>
    <scope>NUCLEOTIDE SEQUENCE</scope>
    <source>
        <strain evidence="8">Sampled in the wild</strain>
    </source>
</reference>
<evidence type="ECO:0000313" key="8">
    <source>
        <dbReference type="EMBL" id="KAG8235459.1"/>
    </source>
</evidence>
<dbReference type="PROSITE" id="PS50011">
    <property type="entry name" value="PROTEIN_KINASE_DOM"/>
    <property type="match status" value="1"/>
</dbReference>
<name>A0A8K0P9E0_LADFU</name>
<dbReference type="Pfam" id="PF00069">
    <property type="entry name" value="Pkinase"/>
    <property type="match status" value="1"/>
</dbReference>
<sequence>MLTLMSKSAGTKKELKTPVKRRNKGHVLAKPIPKGEHITDLKKSKWIIGSPIGQGGFGVIYSGFSESENTKKCEPPYVIKIEPHGNGPLFVEMHFYMKVGKKDDIEEWKKKHKVSHLGVPQLYGYGSHEYNSEKYRFLVIDRYGKDLWTVFTENDRRFPDATVFKIALQVLDVLQYIHEKNYIHGDIKGSNLLIGASKDSENQVYLVDYGLAERYSTKEFKPDKKRAHNGTIEYTSRDAHLGVPTRRGDLEILGFNMLQWIISYLPWEKDLKDPVKVQQQKEEFMKNVTQSLKKLKSSEAVPAALVEYLKYTTEIEHDQEPDYNHCRQLFKKGLKGCAETVKNKLVFRVGKNSAEKETPKKQSRVSKRKIATRVSEADEDEEEDEKEVPKKKKTVKEKTEVKAAENGSDTSSVKSWRDFPTVVAGRVGRAGEYKRKSADEEKPVRKGGKK</sequence>
<proteinExistence type="inferred from homology"/>
<dbReference type="Proteomes" id="UP000792457">
    <property type="component" value="Unassembled WGS sequence"/>
</dbReference>
<protein>
    <recommendedName>
        <fullName evidence="1">non-specific serine/threonine protein kinase</fullName>
        <ecNumber evidence="1">2.7.11.1</ecNumber>
    </recommendedName>
</protein>
<evidence type="ECO:0000256" key="6">
    <source>
        <dbReference type="SAM" id="MobiDB-lite"/>
    </source>
</evidence>
<gene>
    <name evidence="8" type="ORF">J437_LFUL014089</name>
</gene>
<dbReference type="InterPro" id="IPR017441">
    <property type="entry name" value="Protein_kinase_ATP_BS"/>
</dbReference>
<evidence type="ECO:0000256" key="1">
    <source>
        <dbReference type="ARBA" id="ARBA00012513"/>
    </source>
</evidence>
<feature type="binding site" evidence="4">
    <location>
        <position position="80"/>
    </location>
    <ligand>
        <name>ATP</name>
        <dbReference type="ChEBI" id="CHEBI:30616"/>
    </ligand>
</feature>
<feature type="region of interest" description="Disordered" evidence="6">
    <location>
        <begin position="353"/>
        <end position="450"/>
    </location>
</feature>
<feature type="domain" description="Protein kinase" evidence="7">
    <location>
        <begin position="46"/>
        <end position="330"/>
    </location>
</feature>
<evidence type="ECO:0000256" key="5">
    <source>
        <dbReference type="RuleBase" id="RU000304"/>
    </source>
</evidence>
<keyword evidence="5" id="KW-0808">Transferase</keyword>
<dbReference type="SUPFAM" id="SSF56112">
    <property type="entry name" value="Protein kinase-like (PK-like)"/>
    <property type="match status" value="1"/>
</dbReference>
<dbReference type="AlphaFoldDB" id="A0A8K0P9E0"/>
<keyword evidence="5" id="KW-0723">Serine/threonine-protein kinase</keyword>
<dbReference type="InterPro" id="IPR050235">
    <property type="entry name" value="CK1_Ser-Thr_kinase"/>
</dbReference>
<keyword evidence="9" id="KW-1185">Reference proteome</keyword>
<dbReference type="OrthoDB" id="2687620at2759"/>
<comment type="similarity">
    <text evidence="5">Belongs to the protein kinase superfamily.</text>
</comment>
<keyword evidence="5" id="KW-0418">Kinase</keyword>
<evidence type="ECO:0000256" key="3">
    <source>
        <dbReference type="ARBA" id="ARBA00022840"/>
    </source>
</evidence>
<keyword evidence="3 4" id="KW-0067">ATP-binding</keyword>
<evidence type="ECO:0000259" key="7">
    <source>
        <dbReference type="PROSITE" id="PS50011"/>
    </source>
</evidence>
<feature type="compositionally biased region" description="Acidic residues" evidence="6">
    <location>
        <begin position="377"/>
        <end position="386"/>
    </location>
</feature>
<evidence type="ECO:0000313" key="9">
    <source>
        <dbReference type="Proteomes" id="UP000792457"/>
    </source>
</evidence>
<dbReference type="PROSITE" id="PS00108">
    <property type="entry name" value="PROTEIN_KINASE_ST"/>
    <property type="match status" value="1"/>
</dbReference>
<dbReference type="GO" id="GO:0004674">
    <property type="term" value="F:protein serine/threonine kinase activity"/>
    <property type="evidence" value="ECO:0007669"/>
    <property type="project" value="UniProtKB-KW"/>
</dbReference>
<organism evidence="8 9">
    <name type="scientific">Ladona fulva</name>
    <name type="common">Scarce chaser dragonfly</name>
    <name type="synonym">Libellula fulva</name>
    <dbReference type="NCBI Taxonomy" id="123851"/>
    <lineage>
        <taxon>Eukaryota</taxon>
        <taxon>Metazoa</taxon>
        <taxon>Ecdysozoa</taxon>
        <taxon>Arthropoda</taxon>
        <taxon>Hexapoda</taxon>
        <taxon>Insecta</taxon>
        <taxon>Pterygota</taxon>
        <taxon>Palaeoptera</taxon>
        <taxon>Odonata</taxon>
        <taxon>Epiprocta</taxon>
        <taxon>Anisoptera</taxon>
        <taxon>Libelluloidea</taxon>
        <taxon>Libellulidae</taxon>
        <taxon>Ladona</taxon>
    </lineage>
</organism>
<dbReference type="EC" id="2.7.11.1" evidence="1"/>
<dbReference type="PANTHER" id="PTHR11909">
    <property type="entry name" value="CASEIN KINASE-RELATED"/>
    <property type="match status" value="1"/>
</dbReference>
<dbReference type="PROSITE" id="PS00107">
    <property type="entry name" value="PROTEIN_KINASE_ATP"/>
    <property type="match status" value="1"/>
</dbReference>
<dbReference type="InterPro" id="IPR000719">
    <property type="entry name" value="Prot_kinase_dom"/>
</dbReference>
<feature type="compositionally biased region" description="Basic and acidic residues" evidence="6">
    <location>
        <begin position="429"/>
        <end position="444"/>
    </location>
</feature>
<evidence type="ECO:0000256" key="2">
    <source>
        <dbReference type="ARBA" id="ARBA00022741"/>
    </source>
</evidence>
<feature type="region of interest" description="Disordered" evidence="6">
    <location>
        <begin position="1"/>
        <end position="22"/>
    </location>
</feature>
<feature type="compositionally biased region" description="Basic residues" evidence="6">
    <location>
        <begin position="361"/>
        <end position="371"/>
    </location>
</feature>
<dbReference type="SMART" id="SM00220">
    <property type="entry name" value="S_TKc"/>
    <property type="match status" value="1"/>
</dbReference>
<reference evidence="8" key="2">
    <citation type="submission" date="2017-10" db="EMBL/GenBank/DDBJ databases">
        <title>Ladona fulva Genome sequencing and assembly.</title>
        <authorList>
            <person name="Murali S."/>
            <person name="Richards S."/>
            <person name="Bandaranaike D."/>
            <person name="Bellair M."/>
            <person name="Blankenburg K."/>
            <person name="Chao H."/>
            <person name="Dinh H."/>
            <person name="Doddapaneni H."/>
            <person name="Dugan-Rocha S."/>
            <person name="Elkadiri S."/>
            <person name="Gnanaolivu R."/>
            <person name="Hernandez B."/>
            <person name="Skinner E."/>
            <person name="Javaid M."/>
            <person name="Lee S."/>
            <person name="Li M."/>
            <person name="Ming W."/>
            <person name="Munidasa M."/>
            <person name="Muniz J."/>
            <person name="Nguyen L."/>
            <person name="Hughes D."/>
            <person name="Osuji N."/>
            <person name="Pu L.-L."/>
            <person name="Puazo M."/>
            <person name="Qu C."/>
            <person name="Quiroz J."/>
            <person name="Raj R."/>
            <person name="Weissenberger G."/>
            <person name="Xin Y."/>
            <person name="Zou X."/>
            <person name="Han Y."/>
            <person name="Worley K."/>
            <person name="Muzny D."/>
            <person name="Gibbs R."/>
        </authorList>
    </citation>
    <scope>NUCLEOTIDE SEQUENCE</scope>
    <source>
        <strain evidence="8">Sampled in the wild</strain>
    </source>
</reference>
<dbReference type="InterPro" id="IPR011009">
    <property type="entry name" value="Kinase-like_dom_sf"/>
</dbReference>
<dbReference type="Gene3D" id="1.10.510.10">
    <property type="entry name" value="Transferase(Phosphotransferase) domain 1"/>
    <property type="match status" value="1"/>
</dbReference>
<dbReference type="InterPro" id="IPR008271">
    <property type="entry name" value="Ser/Thr_kinase_AS"/>
</dbReference>
<keyword evidence="2 4" id="KW-0547">Nucleotide-binding</keyword>
<evidence type="ECO:0000256" key="4">
    <source>
        <dbReference type="PROSITE-ProRule" id="PRU10141"/>
    </source>
</evidence>
<dbReference type="EMBL" id="KZ308912">
    <property type="protein sequence ID" value="KAG8235459.1"/>
    <property type="molecule type" value="Genomic_DNA"/>
</dbReference>